<feature type="transmembrane region" description="Helical" evidence="6">
    <location>
        <begin position="43"/>
        <end position="61"/>
    </location>
</feature>
<dbReference type="PANTHER" id="PTHR46641">
    <property type="entry name" value="FMRFAMIDE RECEPTOR-RELATED"/>
    <property type="match status" value="1"/>
</dbReference>
<evidence type="ECO:0000259" key="7">
    <source>
        <dbReference type="PROSITE" id="PS50262"/>
    </source>
</evidence>
<dbReference type="SMART" id="SM01381">
    <property type="entry name" value="7TM_GPCR_Srsx"/>
    <property type="match status" value="1"/>
</dbReference>
<evidence type="ECO:0000256" key="2">
    <source>
        <dbReference type="ARBA" id="ARBA00010663"/>
    </source>
</evidence>
<dbReference type="GO" id="GO:0004930">
    <property type="term" value="F:G protein-coupled receptor activity"/>
    <property type="evidence" value="ECO:0007669"/>
    <property type="project" value="InterPro"/>
</dbReference>
<dbReference type="AlphaFoldDB" id="A0A0A9YDG7"/>
<evidence type="ECO:0000256" key="5">
    <source>
        <dbReference type="ARBA" id="ARBA00023136"/>
    </source>
</evidence>
<feature type="domain" description="G-protein coupled receptors family 1 profile" evidence="7">
    <location>
        <begin position="23"/>
        <end position="307"/>
    </location>
</feature>
<evidence type="ECO:0000256" key="4">
    <source>
        <dbReference type="ARBA" id="ARBA00022989"/>
    </source>
</evidence>
<reference evidence="8" key="2">
    <citation type="submission" date="2014-07" db="EMBL/GenBank/DDBJ databases">
        <authorList>
            <person name="Hull J."/>
        </authorList>
    </citation>
    <scope>NUCLEOTIDE SEQUENCE</scope>
</reference>
<dbReference type="EMBL" id="GBHO01014466">
    <property type="protein sequence ID" value="JAG29138.1"/>
    <property type="molecule type" value="Transcribed_RNA"/>
</dbReference>
<name>A0A0A9YDG7_LYGHE</name>
<keyword evidence="5 6" id="KW-0472">Membrane</keyword>
<dbReference type="Pfam" id="PF00001">
    <property type="entry name" value="7tm_1"/>
    <property type="match status" value="1"/>
</dbReference>
<feature type="transmembrane region" description="Helical" evidence="6">
    <location>
        <begin position="200"/>
        <end position="221"/>
    </location>
</feature>
<feature type="transmembrane region" description="Helical" evidence="6">
    <location>
        <begin position="241"/>
        <end position="265"/>
    </location>
</feature>
<dbReference type="CDD" id="cd14978">
    <property type="entry name" value="7tmA_FMRFamide_R-like"/>
    <property type="match status" value="1"/>
</dbReference>
<feature type="transmembrane region" description="Helical" evidence="6">
    <location>
        <begin position="96"/>
        <end position="119"/>
    </location>
</feature>
<organism evidence="8">
    <name type="scientific">Lygus hesperus</name>
    <name type="common">Western plant bug</name>
    <dbReference type="NCBI Taxonomy" id="30085"/>
    <lineage>
        <taxon>Eukaryota</taxon>
        <taxon>Metazoa</taxon>
        <taxon>Ecdysozoa</taxon>
        <taxon>Arthropoda</taxon>
        <taxon>Hexapoda</taxon>
        <taxon>Insecta</taxon>
        <taxon>Pterygota</taxon>
        <taxon>Neoptera</taxon>
        <taxon>Paraneoptera</taxon>
        <taxon>Hemiptera</taxon>
        <taxon>Heteroptera</taxon>
        <taxon>Panheteroptera</taxon>
        <taxon>Cimicomorpha</taxon>
        <taxon>Miridae</taxon>
        <taxon>Mirini</taxon>
        <taxon>Lygus</taxon>
    </lineage>
</organism>
<gene>
    <name evidence="8" type="primary">FR_9</name>
    <name evidence="8" type="ORF">CM83_9021</name>
</gene>
<dbReference type="InterPro" id="IPR052954">
    <property type="entry name" value="GPCR-Ligand_Int"/>
</dbReference>
<reference evidence="8" key="1">
    <citation type="journal article" date="2014" name="PLoS ONE">
        <title>Transcriptome-Based Identification of ABC Transporters in the Western Tarnished Plant Bug Lygus hesperus.</title>
        <authorList>
            <person name="Hull J.J."/>
            <person name="Chaney K."/>
            <person name="Geib S.M."/>
            <person name="Fabrick J.A."/>
            <person name="Brent C.S."/>
            <person name="Walsh D."/>
            <person name="Lavine L.C."/>
        </authorList>
    </citation>
    <scope>NUCLEOTIDE SEQUENCE</scope>
</reference>
<keyword evidence="4 6" id="KW-1133">Transmembrane helix</keyword>
<dbReference type="PANTHER" id="PTHR46641:SF2">
    <property type="entry name" value="FMRFAMIDE RECEPTOR"/>
    <property type="match status" value="1"/>
</dbReference>
<protein>
    <submittedName>
        <fullName evidence="8">FMRFamide receptor</fullName>
    </submittedName>
</protein>
<keyword evidence="8" id="KW-0675">Receptor</keyword>
<accession>A0A0A9YDG7</accession>
<evidence type="ECO:0000256" key="6">
    <source>
        <dbReference type="SAM" id="Phobius"/>
    </source>
</evidence>
<evidence type="ECO:0000256" key="1">
    <source>
        <dbReference type="ARBA" id="ARBA00004370"/>
    </source>
</evidence>
<dbReference type="PROSITE" id="PS50262">
    <property type="entry name" value="G_PROTEIN_RECEP_F1_2"/>
    <property type="match status" value="1"/>
</dbReference>
<dbReference type="Gene3D" id="1.20.1070.10">
    <property type="entry name" value="Rhodopsin 7-helix transmembrane proteins"/>
    <property type="match status" value="1"/>
</dbReference>
<proteinExistence type="inferred from homology"/>
<dbReference type="SUPFAM" id="SSF81321">
    <property type="entry name" value="Family A G protein-coupled receptor-like"/>
    <property type="match status" value="1"/>
</dbReference>
<dbReference type="InterPro" id="IPR017452">
    <property type="entry name" value="GPCR_Rhodpsn_7TM"/>
</dbReference>
<dbReference type="PRINTS" id="PR00237">
    <property type="entry name" value="GPCRRHODOPSN"/>
</dbReference>
<feature type="transmembrane region" description="Helical" evidence="6">
    <location>
        <begin position="12"/>
        <end position="31"/>
    </location>
</feature>
<comment type="subcellular location">
    <subcellularLocation>
        <location evidence="1">Membrane</location>
    </subcellularLocation>
</comment>
<keyword evidence="3 6" id="KW-0812">Transmembrane</keyword>
<sequence length="350" mass="40272">MIDQWEYTIHCITAAIGLFGLVGNVISLIVLTRPVMKSPSAILLALVAVFDTIIVLGHNSTRLMSDISSYNDCDLIDNYDSEFLVVIRYQVLPFTIFWANSLVNISLMASMYLTLAMTLERYFAVCHPFKFHEYCTYRRTCIHASAIVTFSILYNLSCFWETEVVKETDGEGNISYDIKFTELNESELYNVLYRTWMHLIFNYLLPLTAIVTLNTAIYLELKKVSRARQALTNSQKNENRLTMMLLCVVVEFIVCTSVNGFFALWNTLRPSDFYIFELDVNVDINILLQPVSDFFTTFNSSVNFVTYVTFRGPFRRTLVDMFRCHKKNVKHLRSGDPEEQSGSNSKDTPT</sequence>
<dbReference type="InterPro" id="IPR000276">
    <property type="entry name" value="GPCR_Rhodpsn"/>
</dbReference>
<evidence type="ECO:0000313" key="8">
    <source>
        <dbReference type="EMBL" id="JAG29138.1"/>
    </source>
</evidence>
<evidence type="ECO:0000256" key="3">
    <source>
        <dbReference type="ARBA" id="ARBA00022692"/>
    </source>
</evidence>
<comment type="similarity">
    <text evidence="2">Belongs to the G-protein coupled receptor 1 family.</text>
</comment>
<dbReference type="GO" id="GO:0016020">
    <property type="term" value="C:membrane"/>
    <property type="evidence" value="ECO:0007669"/>
    <property type="project" value="UniProtKB-SubCell"/>
</dbReference>